<evidence type="ECO:0000313" key="2">
    <source>
        <dbReference type="EMBL" id="KAF2154441.1"/>
    </source>
</evidence>
<keyword evidence="3" id="KW-1185">Reference proteome</keyword>
<gene>
    <name evidence="2" type="ORF">K461DRAFT_320559</name>
</gene>
<reference evidence="2" key="1">
    <citation type="journal article" date="2020" name="Stud. Mycol.">
        <title>101 Dothideomycetes genomes: a test case for predicting lifestyles and emergence of pathogens.</title>
        <authorList>
            <person name="Haridas S."/>
            <person name="Albert R."/>
            <person name="Binder M."/>
            <person name="Bloem J."/>
            <person name="Labutti K."/>
            <person name="Salamov A."/>
            <person name="Andreopoulos B."/>
            <person name="Baker S."/>
            <person name="Barry K."/>
            <person name="Bills G."/>
            <person name="Bluhm B."/>
            <person name="Cannon C."/>
            <person name="Castanera R."/>
            <person name="Culley D."/>
            <person name="Daum C."/>
            <person name="Ezra D."/>
            <person name="Gonzalez J."/>
            <person name="Henrissat B."/>
            <person name="Kuo A."/>
            <person name="Liang C."/>
            <person name="Lipzen A."/>
            <person name="Lutzoni F."/>
            <person name="Magnuson J."/>
            <person name="Mondo S."/>
            <person name="Nolan M."/>
            <person name="Ohm R."/>
            <person name="Pangilinan J."/>
            <person name="Park H.-J."/>
            <person name="Ramirez L."/>
            <person name="Alfaro M."/>
            <person name="Sun H."/>
            <person name="Tritt A."/>
            <person name="Yoshinaga Y."/>
            <person name="Zwiers L.-H."/>
            <person name="Turgeon B."/>
            <person name="Goodwin S."/>
            <person name="Spatafora J."/>
            <person name="Crous P."/>
            <person name="Grigoriev I."/>
        </authorList>
    </citation>
    <scope>NUCLEOTIDE SEQUENCE</scope>
    <source>
        <strain evidence="2">CBS 260.36</strain>
    </source>
</reference>
<comment type="caution">
    <text evidence="2">The sequence shown here is derived from an EMBL/GenBank/DDBJ whole genome shotgun (WGS) entry which is preliminary data.</text>
</comment>
<feature type="compositionally biased region" description="Low complexity" evidence="1">
    <location>
        <begin position="291"/>
        <end position="309"/>
    </location>
</feature>
<dbReference type="Proteomes" id="UP000799439">
    <property type="component" value="Unassembled WGS sequence"/>
</dbReference>
<feature type="compositionally biased region" description="Low complexity" evidence="1">
    <location>
        <begin position="192"/>
        <end position="202"/>
    </location>
</feature>
<evidence type="ECO:0000256" key="1">
    <source>
        <dbReference type="SAM" id="MobiDB-lite"/>
    </source>
</evidence>
<feature type="region of interest" description="Disordered" evidence="1">
    <location>
        <begin position="26"/>
        <end position="47"/>
    </location>
</feature>
<feature type="region of interest" description="Disordered" evidence="1">
    <location>
        <begin position="399"/>
        <end position="420"/>
    </location>
</feature>
<feature type="compositionally biased region" description="Polar residues" evidence="1">
    <location>
        <begin position="332"/>
        <end position="354"/>
    </location>
</feature>
<accession>A0A9P4J3H8</accession>
<sequence length="448" mass="46672">MTSPNSGSRSSSAGAEMDAILEDRLRRLQFDGGNDSTDSQDGDDDASNIFPARTIPHDDDTNVDFTTPMTLTGRLTAAEVVNRTIPRVLTVDGMLESIHEQYLTGDALLFVLAHLHAESDNEAYIEMARRLALRGRYTVSPAGFRKRKSQAIAIWAARTGKTTDEIMEVFLALCVADSGMTPGHTVSHLARPTPSSEYTSPESSEDGTNHRSVGSPDLSPGASPAGREASREAVDLASGGADSDASMEENSTSSREASSDAVMDVPSPTSGDSHSPASFRASSHAVTEAIRPASGDASSPASRGASSPATHGASTEANSDRIGPGIDDAIDSATSRAVSSAINDAIGSTPSRAPTISPPPATWPATSRPRGNTPELAASARAYGAEIAEDALPTIMEDEQQLARASTPSDAGAGGDQGLELEPLFGMDVDLNMDDDAAEDEHELYGGK</sequence>
<feature type="region of interest" description="Disordered" evidence="1">
    <location>
        <begin position="185"/>
        <end position="374"/>
    </location>
</feature>
<evidence type="ECO:0000313" key="3">
    <source>
        <dbReference type="Proteomes" id="UP000799439"/>
    </source>
</evidence>
<organism evidence="2 3">
    <name type="scientific">Myriangium duriaei CBS 260.36</name>
    <dbReference type="NCBI Taxonomy" id="1168546"/>
    <lineage>
        <taxon>Eukaryota</taxon>
        <taxon>Fungi</taxon>
        <taxon>Dikarya</taxon>
        <taxon>Ascomycota</taxon>
        <taxon>Pezizomycotina</taxon>
        <taxon>Dothideomycetes</taxon>
        <taxon>Dothideomycetidae</taxon>
        <taxon>Myriangiales</taxon>
        <taxon>Myriangiaceae</taxon>
        <taxon>Myriangium</taxon>
    </lineage>
</organism>
<name>A0A9P4J3H8_9PEZI</name>
<protein>
    <submittedName>
        <fullName evidence="2">Uncharacterized protein</fullName>
    </submittedName>
</protein>
<feature type="compositionally biased region" description="Polar residues" evidence="1">
    <location>
        <begin position="267"/>
        <end position="285"/>
    </location>
</feature>
<proteinExistence type="predicted"/>
<dbReference type="AlphaFoldDB" id="A0A9P4J3H8"/>
<dbReference type="EMBL" id="ML996084">
    <property type="protein sequence ID" value="KAF2154441.1"/>
    <property type="molecule type" value="Genomic_DNA"/>
</dbReference>